<keyword evidence="3" id="KW-1185">Reference proteome</keyword>
<protein>
    <submittedName>
        <fullName evidence="2">Uncharacterized protein</fullName>
    </submittedName>
</protein>
<organism evidence="2 3">
    <name type="scientific">Polaromonas aquatica</name>
    <dbReference type="NCBI Taxonomy" id="332657"/>
    <lineage>
        <taxon>Bacteria</taxon>
        <taxon>Pseudomonadati</taxon>
        <taxon>Pseudomonadota</taxon>
        <taxon>Betaproteobacteria</taxon>
        <taxon>Burkholderiales</taxon>
        <taxon>Comamonadaceae</taxon>
        <taxon>Polaromonas</taxon>
    </lineage>
</organism>
<dbReference type="RefSeq" id="WP_377412178.1">
    <property type="nucleotide sequence ID" value="NZ_JBHSRS010000004.1"/>
</dbReference>
<gene>
    <name evidence="2" type="ORF">ACFQND_02320</name>
</gene>
<evidence type="ECO:0000313" key="3">
    <source>
        <dbReference type="Proteomes" id="UP001596270"/>
    </source>
</evidence>
<feature type="transmembrane region" description="Helical" evidence="1">
    <location>
        <begin position="35"/>
        <end position="54"/>
    </location>
</feature>
<name>A0ABW1TT06_9BURK</name>
<evidence type="ECO:0000256" key="1">
    <source>
        <dbReference type="SAM" id="Phobius"/>
    </source>
</evidence>
<keyword evidence="1" id="KW-1133">Transmembrane helix</keyword>
<keyword evidence="1" id="KW-0812">Transmembrane</keyword>
<evidence type="ECO:0000313" key="2">
    <source>
        <dbReference type="EMBL" id="MFC6280063.1"/>
    </source>
</evidence>
<proteinExistence type="predicted"/>
<comment type="caution">
    <text evidence="2">The sequence shown here is derived from an EMBL/GenBank/DDBJ whole genome shotgun (WGS) entry which is preliminary data.</text>
</comment>
<reference evidence="3" key="1">
    <citation type="journal article" date="2019" name="Int. J. Syst. Evol. Microbiol.">
        <title>The Global Catalogue of Microorganisms (GCM) 10K type strain sequencing project: providing services to taxonomists for standard genome sequencing and annotation.</title>
        <authorList>
            <consortium name="The Broad Institute Genomics Platform"/>
            <consortium name="The Broad Institute Genome Sequencing Center for Infectious Disease"/>
            <person name="Wu L."/>
            <person name="Ma J."/>
        </authorList>
    </citation>
    <scope>NUCLEOTIDE SEQUENCE [LARGE SCALE GENOMIC DNA]</scope>
    <source>
        <strain evidence="3">CCUG 39402</strain>
    </source>
</reference>
<accession>A0ABW1TT06</accession>
<keyword evidence="1" id="KW-0472">Membrane</keyword>
<dbReference type="EMBL" id="JBHSRS010000004">
    <property type="protein sequence ID" value="MFC6280063.1"/>
    <property type="molecule type" value="Genomic_DNA"/>
</dbReference>
<dbReference type="Proteomes" id="UP001596270">
    <property type="component" value="Unassembled WGS sequence"/>
</dbReference>
<sequence>MAQGSGKHQDAKVMTGFDSTGVLEVVKAPQGDTYLAFYTFKFAGCVYVLLLSRWSPKAASRRRNWTWI</sequence>